<protein>
    <submittedName>
        <fullName evidence="1">Uncharacterized protein</fullName>
    </submittedName>
</protein>
<name>A0ABQ9U8Z9_SAGOE</name>
<dbReference type="Proteomes" id="UP001266305">
    <property type="component" value="Unassembled WGS sequence"/>
</dbReference>
<accession>A0ABQ9U8Z9</accession>
<gene>
    <name evidence="1" type="ORF">P7K49_027266</name>
</gene>
<evidence type="ECO:0000313" key="2">
    <source>
        <dbReference type="Proteomes" id="UP001266305"/>
    </source>
</evidence>
<organism evidence="1 2">
    <name type="scientific">Saguinus oedipus</name>
    <name type="common">Cotton-top tamarin</name>
    <name type="synonym">Oedipomidas oedipus</name>
    <dbReference type="NCBI Taxonomy" id="9490"/>
    <lineage>
        <taxon>Eukaryota</taxon>
        <taxon>Metazoa</taxon>
        <taxon>Chordata</taxon>
        <taxon>Craniata</taxon>
        <taxon>Vertebrata</taxon>
        <taxon>Euteleostomi</taxon>
        <taxon>Mammalia</taxon>
        <taxon>Eutheria</taxon>
        <taxon>Euarchontoglires</taxon>
        <taxon>Primates</taxon>
        <taxon>Haplorrhini</taxon>
        <taxon>Platyrrhini</taxon>
        <taxon>Cebidae</taxon>
        <taxon>Callitrichinae</taxon>
        <taxon>Saguinus</taxon>
    </lineage>
</organism>
<dbReference type="EMBL" id="JASSZA010000014">
    <property type="protein sequence ID" value="KAK2093528.1"/>
    <property type="molecule type" value="Genomic_DNA"/>
</dbReference>
<sequence length="107" mass="11662">MEPDTGLAAQGWPLLLPTHAPGIDTGSQLASAQRFRCVAADRILPEASDLRNSLHCGFYYRILTGRNRYQRCAVDGACQDCNRVSICVDKKGRQKDSMGGSTQDAAF</sequence>
<proteinExistence type="predicted"/>
<comment type="caution">
    <text evidence="1">The sequence shown here is derived from an EMBL/GenBank/DDBJ whole genome shotgun (WGS) entry which is preliminary data.</text>
</comment>
<evidence type="ECO:0000313" key="1">
    <source>
        <dbReference type="EMBL" id="KAK2093528.1"/>
    </source>
</evidence>
<keyword evidence="2" id="KW-1185">Reference proteome</keyword>
<reference evidence="1 2" key="1">
    <citation type="submission" date="2023-05" db="EMBL/GenBank/DDBJ databases">
        <title>B98-5 Cell Line De Novo Hybrid Assembly: An Optical Mapping Approach.</title>
        <authorList>
            <person name="Kananen K."/>
            <person name="Auerbach J.A."/>
            <person name="Kautto E."/>
            <person name="Blachly J.S."/>
        </authorList>
    </citation>
    <scope>NUCLEOTIDE SEQUENCE [LARGE SCALE GENOMIC DNA]</scope>
    <source>
        <strain evidence="1">B95-8</strain>
        <tissue evidence="1">Cell line</tissue>
    </source>
</reference>